<reference evidence="1" key="1">
    <citation type="submission" date="2019-08" db="EMBL/GenBank/DDBJ databases">
        <authorList>
            <person name="Kucharzyk K."/>
            <person name="Murdoch R.W."/>
            <person name="Higgins S."/>
            <person name="Loffler F."/>
        </authorList>
    </citation>
    <scope>NUCLEOTIDE SEQUENCE</scope>
</reference>
<evidence type="ECO:0000313" key="1">
    <source>
        <dbReference type="EMBL" id="MPM55324.1"/>
    </source>
</evidence>
<accession>A0A645B0P5</accession>
<sequence length="173" mass="18431">MTNGDTAKDTMLGYVSVELDANGLVTGVTSLDKDATLSTKGSVTWGQAIVEKILKNGLALRPDFTLTYNTKPVDDTVATVGASDIALVYADDCVFYTIDASVTDGDLRSSDYAAGDVVIIDKDTDISITDRDAVMASDDIGGETGIYYFVDYLTEMTSDGEEVVAVFIYTISL</sequence>
<comment type="caution">
    <text evidence="1">The sequence shown here is derived from an EMBL/GenBank/DDBJ whole genome shotgun (WGS) entry which is preliminary data.</text>
</comment>
<dbReference type="EMBL" id="VSSQ01015223">
    <property type="protein sequence ID" value="MPM55324.1"/>
    <property type="molecule type" value="Genomic_DNA"/>
</dbReference>
<organism evidence="1">
    <name type="scientific">bioreactor metagenome</name>
    <dbReference type="NCBI Taxonomy" id="1076179"/>
    <lineage>
        <taxon>unclassified sequences</taxon>
        <taxon>metagenomes</taxon>
        <taxon>ecological metagenomes</taxon>
    </lineage>
</organism>
<gene>
    <name evidence="1" type="ORF">SDC9_102118</name>
</gene>
<dbReference type="AlphaFoldDB" id="A0A645B0P5"/>
<name>A0A645B0P5_9ZZZZ</name>
<protein>
    <submittedName>
        <fullName evidence="1">Uncharacterized protein</fullName>
    </submittedName>
</protein>
<proteinExistence type="predicted"/>